<feature type="non-terminal residue" evidence="2">
    <location>
        <position position="1"/>
    </location>
</feature>
<proteinExistence type="predicted"/>
<dbReference type="Proteomes" id="UP001206925">
    <property type="component" value="Unassembled WGS sequence"/>
</dbReference>
<dbReference type="AlphaFoldDB" id="A0AAD5D1Y7"/>
<reference evidence="2" key="1">
    <citation type="submission" date="2022-06" db="EMBL/GenBank/DDBJ databases">
        <title>Uncovering the hologenomic basis of an extraordinary plant invasion.</title>
        <authorList>
            <person name="Bieker V.C."/>
            <person name="Martin M.D."/>
            <person name="Gilbert T."/>
            <person name="Hodgins K."/>
            <person name="Battlay P."/>
            <person name="Petersen B."/>
            <person name="Wilson J."/>
        </authorList>
    </citation>
    <scope>NUCLEOTIDE SEQUENCE</scope>
    <source>
        <strain evidence="2">AA19_3_7</strain>
        <tissue evidence="2">Leaf</tissue>
    </source>
</reference>
<keyword evidence="1" id="KW-0732">Signal</keyword>
<sequence>MLYLLWCCTFGLLGVAGGTKTIIERERERCCVAVAGGFPAVSLSLSVVFDSMIVSPGSSRRRLLYDNGKGVVDALNEIISVGKDRSR</sequence>
<name>A0AAD5D1Y7_AMBAR</name>
<gene>
    <name evidence="2" type="ORF">M8C21_004888</name>
</gene>
<dbReference type="EMBL" id="JAMZMK010006146">
    <property type="protein sequence ID" value="KAI7750500.1"/>
    <property type="molecule type" value="Genomic_DNA"/>
</dbReference>
<comment type="caution">
    <text evidence="2">The sequence shown here is derived from an EMBL/GenBank/DDBJ whole genome shotgun (WGS) entry which is preliminary data.</text>
</comment>
<feature type="chain" id="PRO_5042100680" description="Secreted protein" evidence="1">
    <location>
        <begin position="19"/>
        <end position="87"/>
    </location>
</feature>
<protein>
    <recommendedName>
        <fullName evidence="4">Secreted protein</fullName>
    </recommendedName>
</protein>
<evidence type="ECO:0008006" key="4">
    <source>
        <dbReference type="Google" id="ProtNLM"/>
    </source>
</evidence>
<keyword evidence="3" id="KW-1185">Reference proteome</keyword>
<feature type="signal peptide" evidence="1">
    <location>
        <begin position="1"/>
        <end position="18"/>
    </location>
</feature>
<organism evidence="2 3">
    <name type="scientific">Ambrosia artemisiifolia</name>
    <name type="common">Common ragweed</name>
    <dbReference type="NCBI Taxonomy" id="4212"/>
    <lineage>
        <taxon>Eukaryota</taxon>
        <taxon>Viridiplantae</taxon>
        <taxon>Streptophyta</taxon>
        <taxon>Embryophyta</taxon>
        <taxon>Tracheophyta</taxon>
        <taxon>Spermatophyta</taxon>
        <taxon>Magnoliopsida</taxon>
        <taxon>eudicotyledons</taxon>
        <taxon>Gunneridae</taxon>
        <taxon>Pentapetalae</taxon>
        <taxon>asterids</taxon>
        <taxon>campanulids</taxon>
        <taxon>Asterales</taxon>
        <taxon>Asteraceae</taxon>
        <taxon>Asteroideae</taxon>
        <taxon>Heliantheae alliance</taxon>
        <taxon>Heliantheae</taxon>
        <taxon>Ambrosia</taxon>
    </lineage>
</organism>
<evidence type="ECO:0000313" key="3">
    <source>
        <dbReference type="Proteomes" id="UP001206925"/>
    </source>
</evidence>
<evidence type="ECO:0000256" key="1">
    <source>
        <dbReference type="SAM" id="SignalP"/>
    </source>
</evidence>
<evidence type="ECO:0000313" key="2">
    <source>
        <dbReference type="EMBL" id="KAI7750500.1"/>
    </source>
</evidence>
<accession>A0AAD5D1Y7</accession>